<dbReference type="GO" id="GO:0031505">
    <property type="term" value="P:fungal-type cell wall organization"/>
    <property type="evidence" value="ECO:0007669"/>
    <property type="project" value="TreeGrafter"/>
</dbReference>
<keyword evidence="3" id="KW-0964">Secreted</keyword>
<keyword evidence="2" id="KW-0134">Cell wall</keyword>
<comment type="similarity">
    <text evidence="5">Belongs to the PIR protein family.</text>
</comment>
<dbReference type="EMBL" id="BSXU01001371">
    <property type="protein sequence ID" value="GMG26734.1"/>
    <property type="molecule type" value="Genomic_DNA"/>
</dbReference>
<protein>
    <submittedName>
        <fullName evidence="8">Unnamed protein product</fullName>
    </submittedName>
</protein>
<evidence type="ECO:0000256" key="5">
    <source>
        <dbReference type="ARBA" id="ARBA00038219"/>
    </source>
</evidence>
<dbReference type="InterPro" id="IPR054508">
    <property type="entry name" value="PIR1-like_C"/>
</dbReference>
<feature type="chain" id="PRO_5040956949" evidence="6">
    <location>
        <begin position="22"/>
        <end position="316"/>
    </location>
</feature>
<dbReference type="Pfam" id="PF22799">
    <property type="entry name" value="PIR1-like_C"/>
    <property type="match status" value="1"/>
</dbReference>
<dbReference type="PANTHER" id="PTHR47254:SF1">
    <property type="entry name" value="CELL WALL MANNOPROTEIN CIS3-RELATED"/>
    <property type="match status" value="1"/>
</dbReference>
<evidence type="ECO:0000256" key="6">
    <source>
        <dbReference type="SAM" id="SignalP"/>
    </source>
</evidence>
<keyword evidence="9" id="KW-1185">Reference proteome</keyword>
<organism evidence="8 9">
    <name type="scientific">Ambrosiozyma monospora</name>
    <name type="common">Yeast</name>
    <name type="synonym">Endomycopsis monosporus</name>
    <dbReference type="NCBI Taxonomy" id="43982"/>
    <lineage>
        <taxon>Eukaryota</taxon>
        <taxon>Fungi</taxon>
        <taxon>Dikarya</taxon>
        <taxon>Ascomycota</taxon>
        <taxon>Saccharomycotina</taxon>
        <taxon>Pichiomycetes</taxon>
        <taxon>Pichiales</taxon>
        <taxon>Pichiaceae</taxon>
        <taxon>Ambrosiozyma</taxon>
    </lineage>
</organism>
<comment type="caution">
    <text evidence="8">The sequence shown here is derived from an EMBL/GenBank/DDBJ whole genome shotgun (WGS) entry which is preliminary data.</text>
</comment>
<reference evidence="8" key="1">
    <citation type="submission" date="2023-04" db="EMBL/GenBank/DDBJ databases">
        <title>Ambrosiozyma monospora NBRC 1965.</title>
        <authorList>
            <person name="Ichikawa N."/>
            <person name="Sato H."/>
            <person name="Tonouchi N."/>
        </authorList>
    </citation>
    <scope>NUCLEOTIDE SEQUENCE</scope>
    <source>
        <strain evidence="8">NBRC 1965</strain>
    </source>
</reference>
<dbReference type="GO" id="GO:0009277">
    <property type="term" value="C:fungal-type cell wall"/>
    <property type="evidence" value="ECO:0007669"/>
    <property type="project" value="TreeGrafter"/>
</dbReference>
<dbReference type="Proteomes" id="UP001165063">
    <property type="component" value="Unassembled WGS sequence"/>
</dbReference>
<gene>
    <name evidence="8" type="ORF">Amon01_000332900</name>
</gene>
<evidence type="ECO:0000313" key="8">
    <source>
        <dbReference type="EMBL" id="GMG26734.1"/>
    </source>
</evidence>
<comment type="subcellular location">
    <subcellularLocation>
        <location evidence="1">Secreted</location>
        <location evidence="1">Cell wall</location>
    </subcellularLocation>
</comment>
<evidence type="ECO:0000256" key="2">
    <source>
        <dbReference type="ARBA" id="ARBA00022512"/>
    </source>
</evidence>
<dbReference type="AlphaFoldDB" id="A0A9W6YYQ4"/>
<accession>A0A9W6YYQ4</accession>
<sequence length="316" mass="34956">MAKKTTIFSALMLAGAAFASGAQENYDPEVQGENWMYMLTPTASPIGNLNPTGSFALIAMTLAPENIQTLDGSNDDEGLARFCTTTVDVSYETACETSTTIYNKSSYNTKKNKMVKDGKTTDTWATCSSYPRSVTKTCCNNVYQTPAAPEKVYTTVDPTDNDYSNDECEPNTNDMFYEGPIAFQYPDGQIQLYNKGLVDDDDGQLRYVCHNSQAVMMSIIDGIMYDEQGRIGSIVSNSQLQFDGPPPQAGTKYALGWSLTDNFFLALGDQTVFYECPQDDQYKLYGEKLYDSCTEVMIKVAGVLHDCYAQNEEECV</sequence>
<name>A0A9W6YYQ4_AMBMO</name>
<evidence type="ECO:0000259" key="7">
    <source>
        <dbReference type="Pfam" id="PF22799"/>
    </source>
</evidence>
<dbReference type="PANTHER" id="PTHR47254">
    <property type="entry name" value="CELL WALL MANNOPROTEIN CIS3-RELATED"/>
    <property type="match status" value="1"/>
</dbReference>
<evidence type="ECO:0000256" key="4">
    <source>
        <dbReference type="ARBA" id="ARBA00022729"/>
    </source>
</evidence>
<feature type="domain" description="Cell wall mannoprotein PIR1-like C-terminal" evidence="7">
    <location>
        <begin position="222"/>
        <end position="296"/>
    </location>
</feature>
<evidence type="ECO:0000313" key="9">
    <source>
        <dbReference type="Proteomes" id="UP001165063"/>
    </source>
</evidence>
<dbReference type="OrthoDB" id="4704396at2759"/>
<keyword evidence="4 6" id="KW-0732">Signal</keyword>
<proteinExistence type="inferred from homology"/>
<evidence type="ECO:0000256" key="1">
    <source>
        <dbReference type="ARBA" id="ARBA00004191"/>
    </source>
</evidence>
<dbReference type="GO" id="GO:0005199">
    <property type="term" value="F:structural constituent of cell wall"/>
    <property type="evidence" value="ECO:0007669"/>
    <property type="project" value="TreeGrafter"/>
</dbReference>
<dbReference type="InterPro" id="IPR051153">
    <property type="entry name" value="Yeast_CWMannoprotein_PIR"/>
</dbReference>
<feature type="signal peptide" evidence="6">
    <location>
        <begin position="1"/>
        <end position="21"/>
    </location>
</feature>
<evidence type="ECO:0000256" key="3">
    <source>
        <dbReference type="ARBA" id="ARBA00022525"/>
    </source>
</evidence>